<accession>A0A9D1N0N9</accession>
<dbReference type="PANTHER" id="PTHR34580">
    <property type="match status" value="1"/>
</dbReference>
<evidence type="ECO:0000313" key="3">
    <source>
        <dbReference type="Proteomes" id="UP000886748"/>
    </source>
</evidence>
<dbReference type="Proteomes" id="UP000886748">
    <property type="component" value="Unassembled WGS sequence"/>
</dbReference>
<proteinExistence type="predicted"/>
<organism evidence="2 3">
    <name type="scientific">Candidatus Limenecus avicola</name>
    <dbReference type="NCBI Taxonomy" id="2840847"/>
    <lineage>
        <taxon>Bacteria</taxon>
        <taxon>Bacillati</taxon>
        <taxon>Bacillota</taxon>
        <taxon>Clostridia</taxon>
        <taxon>Eubacteriales</taxon>
        <taxon>Clostridiaceae</taxon>
        <taxon>Clostridiaceae incertae sedis</taxon>
        <taxon>Candidatus Limenecus</taxon>
    </lineage>
</organism>
<protein>
    <submittedName>
        <fullName evidence="2">WYL domain-containing protein</fullName>
    </submittedName>
</protein>
<dbReference type="AlphaFoldDB" id="A0A9D1N0N9"/>
<comment type="caution">
    <text evidence="2">The sequence shown here is derived from an EMBL/GenBank/DDBJ whole genome shotgun (WGS) entry which is preliminary data.</text>
</comment>
<name>A0A9D1N0N9_9CLOT</name>
<evidence type="ECO:0000313" key="2">
    <source>
        <dbReference type="EMBL" id="HIU92939.1"/>
    </source>
</evidence>
<sequence>MIVQTNKSINPDNNISKTGYRALFVLMKLLKKPYSREELALECQSDPIIKKDLSKDTVTYTINTLKKAGCIISRPSVKTDNKYVLKYHPFNTLLTAEHVDALQALRESVASLGDWELLIYLNNLYAKIARIAPDNETKELLIYKHPLRGIDYKILNELMVCAKRTTEHINITYDSPENGPEELEFAPEYITFENDKLYVWGHNKKYDQIAYLRVDKVKRINTVTFTISPQKSVCEQKPLTVVEFMLKGYSAIMYTDNEHEIIIKEDKDSEYPLTIRAEVSNKFNFYQRILSFGTDCKILSPQSVKDDILAKLKNIKARYQNG</sequence>
<reference evidence="2" key="2">
    <citation type="journal article" date="2021" name="PeerJ">
        <title>Extensive microbial diversity within the chicken gut microbiome revealed by metagenomics and culture.</title>
        <authorList>
            <person name="Gilroy R."/>
            <person name="Ravi A."/>
            <person name="Getino M."/>
            <person name="Pursley I."/>
            <person name="Horton D.L."/>
            <person name="Alikhan N.F."/>
            <person name="Baker D."/>
            <person name="Gharbi K."/>
            <person name="Hall N."/>
            <person name="Watson M."/>
            <person name="Adriaenssens E.M."/>
            <person name="Foster-Nyarko E."/>
            <person name="Jarju S."/>
            <person name="Secka A."/>
            <person name="Antonio M."/>
            <person name="Oren A."/>
            <person name="Chaudhuri R.R."/>
            <person name="La Ragione R."/>
            <person name="Hildebrand F."/>
            <person name="Pallen M.J."/>
        </authorList>
    </citation>
    <scope>NUCLEOTIDE SEQUENCE</scope>
    <source>
        <strain evidence="2">CHK154-7741</strain>
    </source>
</reference>
<gene>
    <name evidence="2" type="ORF">IAD26_07390</name>
</gene>
<dbReference type="PANTHER" id="PTHR34580:SF1">
    <property type="entry name" value="PROTEIN PAFC"/>
    <property type="match status" value="1"/>
</dbReference>
<dbReference type="EMBL" id="DVOD01000055">
    <property type="protein sequence ID" value="HIU92939.1"/>
    <property type="molecule type" value="Genomic_DNA"/>
</dbReference>
<evidence type="ECO:0000259" key="1">
    <source>
        <dbReference type="Pfam" id="PF25583"/>
    </source>
</evidence>
<dbReference type="Pfam" id="PF25583">
    <property type="entry name" value="WCX"/>
    <property type="match status" value="1"/>
</dbReference>
<dbReference type="InterPro" id="IPR051534">
    <property type="entry name" value="CBASS_pafABC_assoc_protein"/>
</dbReference>
<dbReference type="InterPro" id="IPR057727">
    <property type="entry name" value="WCX_dom"/>
</dbReference>
<feature type="domain" description="WCX" evidence="1">
    <location>
        <begin position="265"/>
        <end position="314"/>
    </location>
</feature>
<reference evidence="2" key="1">
    <citation type="submission" date="2020-10" db="EMBL/GenBank/DDBJ databases">
        <authorList>
            <person name="Gilroy R."/>
        </authorList>
    </citation>
    <scope>NUCLEOTIDE SEQUENCE</scope>
    <source>
        <strain evidence="2">CHK154-7741</strain>
    </source>
</reference>